<dbReference type="InterPro" id="IPR001453">
    <property type="entry name" value="MoaB/Mog_dom"/>
</dbReference>
<feature type="region of interest" description="Disordered" evidence="1">
    <location>
        <begin position="196"/>
        <end position="218"/>
    </location>
</feature>
<sequence>MTSRLASLSHINQIPLLRLRLQTRQLATLYEQSGTAGPNMTTKNDAVPYPKTDPATVPNPLGEGNFIKTAGCLIIGDEVLNGKTRDTNSNFFAQYCFDLGIELKRIEVIADDEEEIVEAARRMTQKYDFVVTSGGIGPTHDDITYQSLGVAFNLPLKHHEETKRRMMGMSSPERRKELEEAPAAVREARDRMALFPTQPGGHVVGGEEVDPSKRTDGPTSEVIFVEEDKWVPVVRLGGKLCVFPGIPSLFQQLLLGLTPYLSLPPASSKPFRHLIFTNKPESAIAPFLTELQARVRKEDIRIGSYPYLYAGVHVSLIGHDQARLRELEQEVVREVDGKVVSEGRLGEDSAKA</sequence>
<dbReference type="AlphaFoldDB" id="A0AAD9CY60"/>
<gene>
    <name evidence="3" type="ORF">DB88DRAFT_492079</name>
</gene>
<dbReference type="SUPFAM" id="SSF53218">
    <property type="entry name" value="Molybdenum cofactor biosynthesis proteins"/>
    <property type="match status" value="1"/>
</dbReference>
<dbReference type="Pfam" id="PF00994">
    <property type="entry name" value="MoCF_biosynth"/>
    <property type="match status" value="1"/>
</dbReference>
<dbReference type="InterPro" id="IPR056596">
    <property type="entry name" value="FLAD1_M"/>
</dbReference>
<evidence type="ECO:0000259" key="2">
    <source>
        <dbReference type="SMART" id="SM00852"/>
    </source>
</evidence>
<proteinExistence type="predicted"/>
<dbReference type="PANTHER" id="PTHR47675:SF1">
    <property type="entry name" value="MOLYBDOPTERIN BINDING DOMAIN PROTEIN (AFU_ORTHOLOGUE AFUA_5G11210)"/>
    <property type="match status" value="1"/>
</dbReference>
<feature type="domain" description="MoaB/Mog" evidence="2">
    <location>
        <begin position="71"/>
        <end position="264"/>
    </location>
</feature>
<dbReference type="InterPro" id="IPR036425">
    <property type="entry name" value="MoaB/Mog-like_dom_sf"/>
</dbReference>
<reference evidence="3" key="1">
    <citation type="submission" date="2023-02" db="EMBL/GenBank/DDBJ databases">
        <title>Identification and recombinant expression of a fungal hydrolase from Papiliotrema laurentii that hydrolyzes apple cutin and clears colloidal polyester polyurethane.</title>
        <authorList>
            <consortium name="DOE Joint Genome Institute"/>
            <person name="Roman V.A."/>
            <person name="Bojanowski C."/>
            <person name="Crable B.R."/>
            <person name="Wagner D.N."/>
            <person name="Hung C.S."/>
            <person name="Nadeau L.J."/>
            <person name="Schratz L."/>
            <person name="Haridas S."/>
            <person name="Pangilinan J."/>
            <person name="Lipzen A."/>
            <person name="Na H."/>
            <person name="Yan M."/>
            <person name="Ng V."/>
            <person name="Grigoriev I.V."/>
            <person name="Spatafora J.W."/>
            <person name="Barlow D."/>
            <person name="Biffinger J."/>
            <person name="Kelley-Loughnane N."/>
            <person name="Varaljay V.A."/>
            <person name="Crookes-Goodson W.J."/>
        </authorList>
    </citation>
    <scope>NUCLEOTIDE SEQUENCE</scope>
    <source>
        <strain evidence="3">5307AH</strain>
    </source>
</reference>
<name>A0AAD9CY60_PAPLA</name>
<evidence type="ECO:0000256" key="1">
    <source>
        <dbReference type="SAM" id="MobiDB-lite"/>
    </source>
</evidence>
<dbReference type="SMART" id="SM00852">
    <property type="entry name" value="MoCF_biosynth"/>
    <property type="match status" value="1"/>
</dbReference>
<keyword evidence="4" id="KW-1185">Reference proteome</keyword>
<protein>
    <submittedName>
        <fullName evidence="3">MoaB/Mog domain-containing protein</fullName>
    </submittedName>
</protein>
<dbReference type="PANTHER" id="PTHR47675">
    <property type="entry name" value="MOLYBDOPTERIN BINDING DOMAIN PROTEIN (AFU_ORTHOLOGUE AFUA_5G11210)"/>
    <property type="match status" value="1"/>
</dbReference>
<dbReference type="Gene3D" id="3.40.980.10">
    <property type="entry name" value="MoaB/Mog-like domain"/>
    <property type="match status" value="1"/>
</dbReference>
<dbReference type="GO" id="GO:0047884">
    <property type="term" value="F:FAD diphosphatase activity"/>
    <property type="evidence" value="ECO:0007669"/>
    <property type="project" value="TreeGrafter"/>
</dbReference>
<evidence type="ECO:0000313" key="4">
    <source>
        <dbReference type="Proteomes" id="UP001182556"/>
    </source>
</evidence>
<organism evidence="3 4">
    <name type="scientific">Papiliotrema laurentii</name>
    <name type="common">Cryptococcus laurentii</name>
    <dbReference type="NCBI Taxonomy" id="5418"/>
    <lineage>
        <taxon>Eukaryota</taxon>
        <taxon>Fungi</taxon>
        <taxon>Dikarya</taxon>
        <taxon>Basidiomycota</taxon>
        <taxon>Agaricomycotina</taxon>
        <taxon>Tremellomycetes</taxon>
        <taxon>Tremellales</taxon>
        <taxon>Rhynchogastremaceae</taxon>
        <taxon>Papiliotrema</taxon>
    </lineage>
</organism>
<evidence type="ECO:0000313" key="3">
    <source>
        <dbReference type="EMBL" id="KAK1923692.1"/>
    </source>
</evidence>
<dbReference type="GO" id="GO:0042726">
    <property type="term" value="P:flavin-containing compound metabolic process"/>
    <property type="evidence" value="ECO:0007669"/>
    <property type="project" value="TreeGrafter"/>
</dbReference>
<comment type="caution">
    <text evidence="3">The sequence shown here is derived from an EMBL/GenBank/DDBJ whole genome shotgun (WGS) entry which is preliminary data.</text>
</comment>
<dbReference type="EMBL" id="JAODAN010000006">
    <property type="protein sequence ID" value="KAK1923692.1"/>
    <property type="molecule type" value="Genomic_DNA"/>
</dbReference>
<dbReference type="Proteomes" id="UP001182556">
    <property type="component" value="Unassembled WGS sequence"/>
</dbReference>
<dbReference type="CDD" id="cd00885">
    <property type="entry name" value="cinA"/>
    <property type="match status" value="1"/>
</dbReference>
<accession>A0AAD9CY60</accession>
<dbReference type="Pfam" id="PF24102">
    <property type="entry name" value="FLAD1_M"/>
    <property type="match status" value="1"/>
</dbReference>